<organism evidence="7 8">
    <name type="scientific">Hydnomerulius pinastri MD-312</name>
    <dbReference type="NCBI Taxonomy" id="994086"/>
    <lineage>
        <taxon>Eukaryota</taxon>
        <taxon>Fungi</taxon>
        <taxon>Dikarya</taxon>
        <taxon>Basidiomycota</taxon>
        <taxon>Agaricomycotina</taxon>
        <taxon>Agaricomycetes</taxon>
        <taxon>Agaricomycetidae</taxon>
        <taxon>Boletales</taxon>
        <taxon>Boletales incertae sedis</taxon>
        <taxon>Leucogyrophana</taxon>
    </lineage>
</organism>
<evidence type="ECO:0000259" key="6">
    <source>
        <dbReference type="PROSITE" id="PS50850"/>
    </source>
</evidence>
<feature type="transmembrane region" description="Helical" evidence="5">
    <location>
        <begin position="70"/>
        <end position="93"/>
    </location>
</feature>
<name>A0A0C9VX36_9AGAM</name>
<comment type="subcellular location">
    <subcellularLocation>
        <location evidence="1">Membrane</location>
        <topology evidence="1">Multi-pass membrane protein</topology>
    </subcellularLocation>
</comment>
<dbReference type="OrthoDB" id="5215911at2759"/>
<dbReference type="InterPro" id="IPR011701">
    <property type="entry name" value="MFS"/>
</dbReference>
<reference evidence="7 8" key="1">
    <citation type="submission" date="2014-04" db="EMBL/GenBank/DDBJ databases">
        <title>Evolutionary Origins and Diversification of the Mycorrhizal Mutualists.</title>
        <authorList>
            <consortium name="DOE Joint Genome Institute"/>
            <consortium name="Mycorrhizal Genomics Consortium"/>
            <person name="Kohler A."/>
            <person name="Kuo A."/>
            <person name="Nagy L.G."/>
            <person name="Floudas D."/>
            <person name="Copeland A."/>
            <person name="Barry K.W."/>
            <person name="Cichocki N."/>
            <person name="Veneault-Fourrey C."/>
            <person name="LaButti K."/>
            <person name="Lindquist E.A."/>
            <person name="Lipzen A."/>
            <person name="Lundell T."/>
            <person name="Morin E."/>
            <person name="Murat C."/>
            <person name="Riley R."/>
            <person name="Ohm R."/>
            <person name="Sun H."/>
            <person name="Tunlid A."/>
            <person name="Henrissat B."/>
            <person name="Grigoriev I.V."/>
            <person name="Hibbett D.S."/>
            <person name="Martin F."/>
        </authorList>
    </citation>
    <scope>NUCLEOTIDE SEQUENCE [LARGE SCALE GENOMIC DNA]</scope>
    <source>
        <strain evidence="7 8">MD-312</strain>
    </source>
</reference>
<evidence type="ECO:0000313" key="8">
    <source>
        <dbReference type="Proteomes" id="UP000053820"/>
    </source>
</evidence>
<feature type="domain" description="Major facilitator superfamily (MFS) profile" evidence="6">
    <location>
        <begin position="70"/>
        <end position="541"/>
    </location>
</feature>
<feature type="transmembrane region" description="Helical" evidence="5">
    <location>
        <begin position="505"/>
        <end position="525"/>
    </location>
</feature>
<dbReference type="Pfam" id="PF07690">
    <property type="entry name" value="MFS_1"/>
    <property type="match status" value="1"/>
</dbReference>
<evidence type="ECO:0000256" key="5">
    <source>
        <dbReference type="SAM" id="Phobius"/>
    </source>
</evidence>
<feature type="transmembrane region" description="Helical" evidence="5">
    <location>
        <begin position="441"/>
        <end position="463"/>
    </location>
</feature>
<evidence type="ECO:0000256" key="1">
    <source>
        <dbReference type="ARBA" id="ARBA00004141"/>
    </source>
</evidence>
<dbReference type="GO" id="GO:0022857">
    <property type="term" value="F:transmembrane transporter activity"/>
    <property type="evidence" value="ECO:0007669"/>
    <property type="project" value="InterPro"/>
</dbReference>
<evidence type="ECO:0000313" key="7">
    <source>
        <dbReference type="EMBL" id="KIJ57868.1"/>
    </source>
</evidence>
<feature type="transmembrane region" description="Helical" evidence="5">
    <location>
        <begin position="195"/>
        <end position="215"/>
    </location>
</feature>
<accession>A0A0C9VX36</accession>
<feature type="transmembrane region" description="Helical" evidence="5">
    <location>
        <begin position="340"/>
        <end position="359"/>
    </location>
</feature>
<feature type="transmembrane region" description="Helical" evidence="5">
    <location>
        <begin position="136"/>
        <end position="153"/>
    </location>
</feature>
<dbReference type="Proteomes" id="UP000053820">
    <property type="component" value="Unassembled WGS sequence"/>
</dbReference>
<dbReference type="PROSITE" id="PS50850">
    <property type="entry name" value="MFS"/>
    <property type="match status" value="1"/>
</dbReference>
<keyword evidence="4 5" id="KW-0472">Membrane</keyword>
<evidence type="ECO:0000256" key="3">
    <source>
        <dbReference type="ARBA" id="ARBA00022989"/>
    </source>
</evidence>
<gene>
    <name evidence="7" type="ORF">HYDPIDRAFT_103703</name>
</gene>
<protein>
    <submittedName>
        <fullName evidence="7">Unplaced genomic scaffold scaffold_239, whole genome shotgun sequence</fullName>
    </submittedName>
</protein>
<proteinExistence type="predicted"/>
<dbReference type="EMBL" id="KN840073">
    <property type="protein sequence ID" value="KIJ57868.1"/>
    <property type="molecule type" value="Genomic_DNA"/>
</dbReference>
<keyword evidence="3 5" id="KW-1133">Transmembrane helix</keyword>
<dbReference type="Gene3D" id="1.20.1250.20">
    <property type="entry name" value="MFS general substrate transporter like domains"/>
    <property type="match status" value="1"/>
</dbReference>
<dbReference type="HOGENOM" id="CLU_008455_13_0_1"/>
<dbReference type="AlphaFoldDB" id="A0A0C9VX36"/>
<sequence>MGLGILADRHLGESVPGTSLLDDLHSKRVIQVSLEDSNLKRSKDGIVLVPQPSSSPDDPLNWSFWRKAMLMFTITYGAGVVGAFGPIIGAGLTQVAMNLDTTVNGLSMITGDLVLAIGLVLLLTAPASVVWGRRPVFLVGNALLLASSIWSAVAKDLGSLTASRVIGGIGMAPIECLVEATIADIFFVHERGTWIAVWSFALLGGMCGVSIVNGYLIQDVSWRVCFIIEAALCAALFILTIFFVPETAFVREAAPAERTDVPSDKEASLIENDVEKSSSTGEALTAPSTPKFSYWRSLSPWVGYRFTEENFWKICLRPFTLICSPVVAWGTLVYGTTTAWLVALSVSVSLLFSSPAYGYDFQAGPVGLISGIGPLIAAILGNALAGPLSDWSVTWLSRRNGGVYEPEFRLFMIIPLLVATTIGWFGWAISANLLELWIGPAVFYSLLNFGQAVGSIAVVSYVIDAHGPYAAEAFATINCIKNLFTFGLTYYVVPWLGTQGVLRTFCTIGGINIWVCLMTVPMYIYGKRARSWVHRTSWMLA</sequence>
<feature type="transmembrane region" description="Helical" evidence="5">
    <location>
        <begin position="408"/>
        <end position="429"/>
    </location>
</feature>
<dbReference type="GO" id="GO:0005886">
    <property type="term" value="C:plasma membrane"/>
    <property type="evidence" value="ECO:0007669"/>
    <property type="project" value="TreeGrafter"/>
</dbReference>
<feature type="transmembrane region" description="Helical" evidence="5">
    <location>
        <begin position="105"/>
        <end position="124"/>
    </location>
</feature>
<evidence type="ECO:0000256" key="4">
    <source>
        <dbReference type="ARBA" id="ARBA00023136"/>
    </source>
</evidence>
<evidence type="ECO:0000256" key="2">
    <source>
        <dbReference type="ARBA" id="ARBA00022692"/>
    </source>
</evidence>
<dbReference type="PANTHER" id="PTHR23502">
    <property type="entry name" value="MAJOR FACILITATOR SUPERFAMILY"/>
    <property type="match status" value="1"/>
</dbReference>
<dbReference type="InterPro" id="IPR020846">
    <property type="entry name" value="MFS_dom"/>
</dbReference>
<keyword evidence="2 5" id="KW-0812">Transmembrane</keyword>
<dbReference type="SUPFAM" id="SSF103473">
    <property type="entry name" value="MFS general substrate transporter"/>
    <property type="match status" value="1"/>
</dbReference>
<feature type="transmembrane region" description="Helical" evidence="5">
    <location>
        <begin position="469"/>
        <end position="493"/>
    </location>
</feature>
<dbReference type="InterPro" id="IPR036259">
    <property type="entry name" value="MFS_trans_sf"/>
</dbReference>
<dbReference type="PANTHER" id="PTHR23502:SF20">
    <property type="entry name" value="TRANSPORTER, PUTATIVE (AFU_ORTHOLOGUE AFUA_6G13880)-RELATED"/>
    <property type="match status" value="1"/>
</dbReference>
<keyword evidence="8" id="KW-1185">Reference proteome</keyword>
<feature type="transmembrane region" description="Helical" evidence="5">
    <location>
        <begin position="221"/>
        <end position="244"/>
    </location>
</feature>
<feature type="transmembrane region" description="Helical" evidence="5">
    <location>
        <begin position="366"/>
        <end position="388"/>
    </location>
</feature>